<proteinExistence type="predicted"/>
<protein>
    <submittedName>
        <fullName evidence="3">Uncharacterized protein</fullName>
    </submittedName>
</protein>
<feature type="transmembrane region" description="Helical" evidence="2">
    <location>
        <begin position="274"/>
        <end position="297"/>
    </location>
</feature>
<feature type="region of interest" description="Disordered" evidence="1">
    <location>
        <begin position="1"/>
        <end position="37"/>
    </location>
</feature>
<organism evidence="3 4">
    <name type="scientific">Ostreobium quekettii</name>
    <dbReference type="NCBI Taxonomy" id="121088"/>
    <lineage>
        <taxon>Eukaryota</taxon>
        <taxon>Viridiplantae</taxon>
        <taxon>Chlorophyta</taxon>
        <taxon>core chlorophytes</taxon>
        <taxon>Ulvophyceae</taxon>
        <taxon>TCBD clade</taxon>
        <taxon>Bryopsidales</taxon>
        <taxon>Ostreobineae</taxon>
        <taxon>Ostreobiaceae</taxon>
        <taxon>Ostreobium</taxon>
    </lineage>
</organism>
<sequence>MVAGPSPVSSTYAESARKRSPASGKNDGGNGEEDMAADGRGVVSLTDPRVMPVRVPAQGLRQSGVPRRWQRSGLPGLLAIVKALESNATYWDWVGAQRPAVDALYAALFLIGYYVIFVHRTPDASLFSCSPLAGGGGLHWGFPGGAWALCAIRRTLVCLHAVPLATYLYKGGQDRDSSGFKFYIRNVREAAFVSIRLLAAATALLGGGVGSCAGLEAGECPAFARPPHVSWLFTFLLYTGSYQVSRQWQFGLQLFSTACLWLIPIYDWSWGDRVLVVFCALLAPCLCAVGLEAWVVMEHSDRVGPVKSPPLSVDPQGEGTSSDTTPVAPVPSGVDEDGGRMWEEKQAREKQGQAIVRKRQVVAQEKKAAVRDKITFNVQPLLAERQQSSPGEPSDFIHYRPLVHSQTKVIKLKNEGDVSDEKLQELARKFSERLAATYRSGRCVAAKAVVARGCLLFIAEVMEPQEGCSDGKADSNDSKRLLECLPEELQKNPMEVIMGDFKATYENAALKNFDYHNRSGVTLEVPEVMLLRPACMWEAEGSVGELTVFLSEAKGVWESLKLVMVYNNCIREELDCRVGSIQDNLRLRFTKEEGADVGYLHTIGVEPKHGTFVGGLAPFLSLPDPAATELNEAFQRTIQALWCSHNSKSMGSKSMGSSDGLPQDPSALSVESEAWANHFKPFALDMHFLLEPDADELWELMQYEGPQRTDYMRVFLHVAHFLEQCNARETEEYLLAKFEQANIVLTNQHTEVSPGSLFPDKPHYPLQPGLWFTDPNIESQYRYHFSQRAVLMDLAGMVMGLCLLPMVSLLGETGRCLYMCPLVMHLRLSLVCWVASQSTYISNREPIIIMSWAVRTVAWLGWATRRKEMAEAAMHPWTTLFFLLWTVLVKTIVLKVGVIYPVL</sequence>
<feature type="transmembrane region" description="Helical" evidence="2">
    <location>
        <begin position="100"/>
        <end position="117"/>
    </location>
</feature>
<dbReference type="AlphaFoldDB" id="A0A8S1J8X9"/>
<evidence type="ECO:0000313" key="4">
    <source>
        <dbReference type="Proteomes" id="UP000708148"/>
    </source>
</evidence>
<name>A0A8S1J8X9_9CHLO</name>
<keyword evidence="2" id="KW-0812">Transmembrane</keyword>
<evidence type="ECO:0000256" key="1">
    <source>
        <dbReference type="SAM" id="MobiDB-lite"/>
    </source>
</evidence>
<feature type="transmembrane region" description="Helical" evidence="2">
    <location>
        <begin position="877"/>
        <end position="900"/>
    </location>
</feature>
<dbReference type="EMBL" id="CAJHUC010001815">
    <property type="protein sequence ID" value="CAD7702410.1"/>
    <property type="molecule type" value="Genomic_DNA"/>
</dbReference>
<keyword evidence="4" id="KW-1185">Reference proteome</keyword>
<dbReference type="OrthoDB" id="577964at2759"/>
<evidence type="ECO:0000313" key="3">
    <source>
        <dbReference type="EMBL" id="CAD7702410.1"/>
    </source>
</evidence>
<feature type="region of interest" description="Disordered" evidence="1">
    <location>
        <begin position="304"/>
        <end position="338"/>
    </location>
</feature>
<keyword evidence="2" id="KW-1133">Transmembrane helix</keyword>
<reference evidence="3" key="1">
    <citation type="submission" date="2020-12" db="EMBL/GenBank/DDBJ databases">
        <authorList>
            <person name="Iha C."/>
        </authorList>
    </citation>
    <scope>NUCLEOTIDE SEQUENCE</scope>
</reference>
<feature type="transmembrane region" description="Helical" evidence="2">
    <location>
        <begin position="790"/>
        <end position="810"/>
    </location>
</feature>
<gene>
    <name evidence="3" type="ORF">OSTQU699_LOCUS7767</name>
</gene>
<keyword evidence="2" id="KW-0472">Membrane</keyword>
<comment type="caution">
    <text evidence="3">The sequence shown here is derived from an EMBL/GenBank/DDBJ whole genome shotgun (WGS) entry which is preliminary data.</text>
</comment>
<dbReference type="Proteomes" id="UP000708148">
    <property type="component" value="Unassembled WGS sequence"/>
</dbReference>
<evidence type="ECO:0000256" key="2">
    <source>
        <dbReference type="SAM" id="Phobius"/>
    </source>
</evidence>
<accession>A0A8S1J8X9</accession>